<feature type="region of interest" description="Disordered" evidence="1">
    <location>
        <begin position="296"/>
        <end position="373"/>
    </location>
</feature>
<feature type="compositionally biased region" description="Polar residues" evidence="1">
    <location>
        <begin position="1204"/>
        <end position="1222"/>
    </location>
</feature>
<gene>
    <name evidence="3" type="ORF">ACMD2_02523</name>
</gene>
<feature type="domain" description="HSA" evidence="2">
    <location>
        <begin position="730"/>
        <end position="803"/>
    </location>
</feature>
<feature type="compositionally biased region" description="Low complexity" evidence="1">
    <location>
        <begin position="49"/>
        <end position="62"/>
    </location>
</feature>
<dbReference type="Pfam" id="PF07529">
    <property type="entry name" value="HSA"/>
    <property type="match status" value="1"/>
</dbReference>
<dbReference type="InterPro" id="IPR044798">
    <property type="entry name" value="EAF1A/B"/>
</dbReference>
<evidence type="ECO:0000313" key="4">
    <source>
        <dbReference type="Proteomes" id="UP000092600"/>
    </source>
</evidence>
<name>A0A199V967_ANACO</name>
<feature type="region of interest" description="Disordered" evidence="1">
    <location>
        <begin position="1651"/>
        <end position="1751"/>
    </location>
</feature>
<feature type="compositionally biased region" description="Polar residues" evidence="1">
    <location>
        <begin position="36"/>
        <end position="45"/>
    </location>
</feature>
<sequence>MQLHLQQRSSPSPRRSSVGSSRDSRLANPFPRFSATPPQLHSLRTPSEFGSRSPSSRFAFRSQTPRPLSLSLPDLARATPRGGVPPLSGDLRRRIVTPRYPSSAYLLLPLHHLVQTLTLARALSPVGTRISVCFASVRILIVISGVWDVNSRLERSRTRVLGSGVLLIGVKLGYCEDIGQFWRVGKTVTHGRGPGFSLLVNAEVDPMGGIFDCGIGVDTKTSPRRAAIEKAQAELRQEYDVREERRRELEFLEKGGNPLDFKFGHVASLSVQSTSVTDQLAEQNAISEAKGSFALAASPHGDSVESSGRPGSSMGREPNIADNLLLLDGDNSNRGGEKNVNKRSGKRSNLALLEQSSQIDGGHNAKESEDSPIFRLGVKSQAYARRNRSRSSRDNVAAGNRFSVIPSSRHDLKVNAEENAVSSISNSKPASPNGNDVTNRELNGEQIGHDVSVSVKEGSSRPATEVKTSEANNEESCGVAEAVNNATASQIVNVIGKEEAISIGLHSIPNECAEEMKDAATVEKISYSKMDLDGNDLGSRSGKPEVTNEAKSVDNREIDPFCTNKAGSIDVNDDGEHPTFGKMPTTMINNISNENGCLINADAPDNSIHEKVGDMEVCDGRTEVQNERQLVFDDCEKTDNGAILKPEEKPEHSTGACSFTKKSDVVHGTLVSARSDVPPAVPSVRNLISTPELQNSGANHLKTAQKEHEDAILRKARTIEANRKRAGELSCNISLDKRQKCHWDFVLEEMAWMANDFMQERLWKNAAAAQLCRWIASSGRAKFEQANLQRKQKTVARFLAKAIVQFWHSSEALWTTSGGPNKLHESSLDMLKGKLIEAKAEKEQDSMYNEVEKSGPVSRLAIHDYAVRFLEYNSTISDCSVLAEAPTTPDRLYDVGILEVSDQLSEESLFYAVTPGAMQAYRESVESQWVHYKKSGNVQHQEDRAMSMCDYGADGARENAYEEDGGEMCAILLPGTCEGGFSSKFVNKKRKNMQQNSYSTRIYGAGTDPSYDSQPLLNGKRPSNSLNVGHIPTKRVRTAIRTRLVSPFTAGPAGSVHVNSKTDVSSGDTNSYQDDRSSLQGGSLLKKNMEVESTVDFERQMPYECVDASTKSKKKKKSKHSGYKTVLNLTDSCVSMVSEKASSHEQRFQIDTLAQHEQKDHMKKRLESQNFEPNGNNVLFGQHTAKKPKLLKQVPDTLQETLTPVSGSMPSPVASQMSNMPNPNKLIKMVANRDRGRKGKALKALVVLVHDMGPNWELVSDAINSTLQFKGSARQLFQRLQGPLEEDTLKAHFEKIILLGHQLRPCRSQNEGRELKQITPAHTSHVVALSQVCPNNLGGGVLTPLDLCEVINSSQDVFPIGYQGPHTNGSAISSHQGSMAPILPPPNVNCMLQGSPGMVVGSNMPSPPAPLSAPTRDAQRYGLPRPTSLPLDEHQRMQQYGHMFSGRNLQQSSSISVPGAALPVGVDRGGVCTLPAGNGMGMMRGLNRGVPMPRPGFQGISPPAMMNMVSTGNMLPSNGHGMQSSVNVQRNATVAGAGNSMLRPRESLQMLRPGQNLTDQRQMMQELQIQVSQGNVQSYPPFNGISGPFSNPAASSPVQSFPVQPPQPAPPMPQQPHMLGNPNHPHIHGLNHAGSQQQQAYAIRFPKERQIQQGMMAQSSQHPFPVPSGPNGMPPIQNSQQTQPSPVPPVPSSSQASHKQQRNPQASNGTPSQVMKQRQRQQAQPQQQQQQQHQQRQSQQERQQSQQQAKLMKGIGRGSLLMHQNLTVDPSLVGSGISTANPKNQVSDNKNLMQQSAQGFYTGGAGLNPSLPPQIGNQSKIYSSSMPSQSSKQIPQMPSHSDNGNQGSKQGSPVPSSLPLSQQQQQCHVNPSQQNTQRVMIQQKQRLMNSDEVQPNQLIPATQVPNSTDSGGSPVASSLTQWKQEPASYDTNAINSAVQSASSPQENILGNEGSSGCESCGILLCSFIPNLSLSHLFQGQFKEHIFIFPCAGNWKV</sequence>
<feature type="compositionally biased region" description="Polar residues" evidence="1">
    <location>
        <begin position="420"/>
        <end position="437"/>
    </location>
</feature>
<dbReference type="SMART" id="SM00573">
    <property type="entry name" value="HSA"/>
    <property type="match status" value="1"/>
</dbReference>
<feature type="compositionally biased region" description="Low complexity" evidence="1">
    <location>
        <begin position="1818"/>
        <end position="1839"/>
    </location>
</feature>
<evidence type="ECO:0000256" key="1">
    <source>
        <dbReference type="SAM" id="MobiDB-lite"/>
    </source>
</evidence>
<feature type="compositionally biased region" description="Low complexity" evidence="1">
    <location>
        <begin position="322"/>
        <end position="334"/>
    </location>
</feature>
<feature type="region of interest" description="Disordered" evidence="1">
    <location>
        <begin position="418"/>
        <end position="473"/>
    </location>
</feature>
<feature type="region of interest" description="Disordered" evidence="1">
    <location>
        <begin position="533"/>
        <end position="552"/>
    </location>
</feature>
<comment type="caution">
    <text evidence="3">The sequence shown here is derived from an EMBL/GenBank/DDBJ whole genome shotgun (WGS) entry which is preliminary data.</text>
</comment>
<dbReference type="PANTHER" id="PTHR46774:SF3">
    <property type="entry name" value="CHROMATIN MODIFICATION-RELATED PROTEIN EAF1 A-RELATED"/>
    <property type="match status" value="1"/>
</dbReference>
<accession>A0A199V967</accession>
<dbReference type="GO" id="GO:0035267">
    <property type="term" value="C:NuA4 histone acetyltransferase complex"/>
    <property type="evidence" value="ECO:0007669"/>
    <property type="project" value="InterPro"/>
</dbReference>
<dbReference type="STRING" id="4615.A0A199V967"/>
<dbReference type="Proteomes" id="UP000092600">
    <property type="component" value="Unassembled WGS sequence"/>
</dbReference>
<feature type="compositionally biased region" description="Polar residues" evidence="1">
    <location>
        <begin position="1057"/>
        <end position="1072"/>
    </location>
</feature>
<feature type="region of interest" description="Disordered" evidence="1">
    <location>
        <begin position="1800"/>
        <end position="1877"/>
    </location>
</feature>
<dbReference type="InterPro" id="IPR014012">
    <property type="entry name" value="HSA_dom"/>
</dbReference>
<feature type="region of interest" description="Disordered" evidence="1">
    <location>
        <begin position="1050"/>
        <end position="1081"/>
    </location>
</feature>
<evidence type="ECO:0000259" key="2">
    <source>
        <dbReference type="PROSITE" id="PS51204"/>
    </source>
</evidence>
<reference evidence="3 4" key="1">
    <citation type="journal article" date="2016" name="DNA Res.">
        <title>The draft genome of MD-2 pineapple using hybrid error correction of long reads.</title>
        <authorList>
            <person name="Redwan R.M."/>
            <person name="Saidin A."/>
            <person name="Kumar S.V."/>
        </authorList>
    </citation>
    <scope>NUCLEOTIDE SEQUENCE [LARGE SCALE GENOMIC DNA]</scope>
    <source>
        <strain evidence="4">cv. MD2</strain>
        <tissue evidence="3">Leaf</tissue>
    </source>
</reference>
<dbReference type="EMBL" id="LSRQ01002666">
    <property type="protein sequence ID" value="OAY73563.1"/>
    <property type="molecule type" value="Genomic_DNA"/>
</dbReference>
<feature type="region of interest" description="Disordered" evidence="1">
    <location>
        <begin position="1"/>
        <end position="90"/>
    </location>
</feature>
<feature type="compositionally biased region" description="Low complexity" evidence="1">
    <location>
        <begin position="1850"/>
        <end position="1866"/>
    </location>
</feature>
<proteinExistence type="predicted"/>
<feature type="compositionally biased region" description="Pro residues" evidence="1">
    <location>
        <begin position="1603"/>
        <end position="1614"/>
    </location>
</feature>
<dbReference type="PROSITE" id="PS51204">
    <property type="entry name" value="HSA"/>
    <property type="match status" value="1"/>
</dbReference>
<evidence type="ECO:0000313" key="3">
    <source>
        <dbReference type="EMBL" id="OAY73563.1"/>
    </source>
</evidence>
<feature type="compositionally biased region" description="Polar residues" evidence="1">
    <location>
        <begin position="1840"/>
        <end position="1849"/>
    </location>
</feature>
<feature type="compositionally biased region" description="Polar residues" evidence="1">
    <location>
        <begin position="1651"/>
        <end position="1662"/>
    </location>
</feature>
<feature type="compositionally biased region" description="Polar residues" evidence="1">
    <location>
        <begin position="1696"/>
        <end position="1716"/>
    </location>
</feature>
<dbReference type="PANTHER" id="PTHR46774">
    <property type="entry name" value="CHROMATIN MODIFICATION-RELATED PROTEIN EAF1 A-RELATED"/>
    <property type="match status" value="1"/>
</dbReference>
<organism evidence="3 4">
    <name type="scientific">Ananas comosus</name>
    <name type="common">Pineapple</name>
    <name type="synonym">Ananas ananas</name>
    <dbReference type="NCBI Taxonomy" id="4615"/>
    <lineage>
        <taxon>Eukaryota</taxon>
        <taxon>Viridiplantae</taxon>
        <taxon>Streptophyta</taxon>
        <taxon>Embryophyta</taxon>
        <taxon>Tracheophyta</taxon>
        <taxon>Spermatophyta</taxon>
        <taxon>Magnoliopsida</taxon>
        <taxon>Liliopsida</taxon>
        <taxon>Poales</taxon>
        <taxon>Bromeliaceae</taxon>
        <taxon>Bromelioideae</taxon>
        <taxon>Ananas</taxon>
    </lineage>
</organism>
<feature type="compositionally biased region" description="Low complexity" evidence="1">
    <location>
        <begin position="8"/>
        <end position="21"/>
    </location>
</feature>
<protein>
    <submittedName>
        <fullName evidence="3">Chromatin modification-related protein EAF1 A</fullName>
    </submittedName>
</protein>
<feature type="compositionally biased region" description="Polar residues" evidence="1">
    <location>
        <begin position="1867"/>
        <end position="1877"/>
    </location>
</feature>
<feature type="compositionally biased region" description="Low complexity" evidence="1">
    <location>
        <begin position="1720"/>
        <end position="1748"/>
    </location>
</feature>
<feature type="region of interest" description="Disordered" evidence="1">
    <location>
        <begin position="1204"/>
        <end position="1223"/>
    </location>
</feature>
<feature type="region of interest" description="Disordered" evidence="1">
    <location>
        <begin position="1586"/>
        <end position="1615"/>
    </location>
</feature>
<feature type="compositionally biased region" description="Basic and acidic residues" evidence="1">
    <location>
        <begin position="542"/>
        <end position="552"/>
    </location>
</feature>